<gene>
    <name evidence="2" type="ORF">ALC57_12852</name>
</gene>
<name>A0A151J0B6_9HYME</name>
<feature type="region of interest" description="Disordered" evidence="1">
    <location>
        <begin position="57"/>
        <end position="83"/>
    </location>
</feature>
<evidence type="ECO:0000313" key="2">
    <source>
        <dbReference type="EMBL" id="KYN14956.1"/>
    </source>
</evidence>
<dbReference type="AlphaFoldDB" id="A0A151J0B6"/>
<protein>
    <submittedName>
        <fullName evidence="2">Uncharacterized protein</fullName>
    </submittedName>
</protein>
<evidence type="ECO:0000313" key="3">
    <source>
        <dbReference type="Proteomes" id="UP000078492"/>
    </source>
</evidence>
<sequence>MPNKSNKARCKIPPSLDNLDCDRTKTNRFDTDDTWMALYHNDTVGKGHFTRSINQVNPPTPLLQPPPPPVPTFPDLHPLDRLV</sequence>
<evidence type="ECO:0000256" key="1">
    <source>
        <dbReference type="SAM" id="MobiDB-lite"/>
    </source>
</evidence>
<reference evidence="2 3" key="1">
    <citation type="submission" date="2015-09" db="EMBL/GenBank/DDBJ databases">
        <title>Trachymyrmex cornetzi WGS genome.</title>
        <authorList>
            <person name="Nygaard S."/>
            <person name="Hu H."/>
            <person name="Boomsma J."/>
            <person name="Zhang G."/>
        </authorList>
    </citation>
    <scope>NUCLEOTIDE SEQUENCE [LARGE SCALE GENOMIC DNA]</scope>
    <source>
        <strain evidence="2">Tcor2-1</strain>
        <tissue evidence="2">Whole body</tissue>
    </source>
</reference>
<dbReference type="EMBL" id="KQ980636">
    <property type="protein sequence ID" value="KYN14956.1"/>
    <property type="molecule type" value="Genomic_DNA"/>
</dbReference>
<keyword evidence="3" id="KW-1185">Reference proteome</keyword>
<dbReference type="Proteomes" id="UP000078492">
    <property type="component" value="Unassembled WGS sequence"/>
</dbReference>
<proteinExistence type="predicted"/>
<feature type="compositionally biased region" description="Pro residues" evidence="1">
    <location>
        <begin position="58"/>
        <end position="72"/>
    </location>
</feature>
<accession>A0A151J0B6</accession>
<organism evidence="2 3">
    <name type="scientific">Trachymyrmex cornetzi</name>
    <dbReference type="NCBI Taxonomy" id="471704"/>
    <lineage>
        <taxon>Eukaryota</taxon>
        <taxon>Metazoa</taxon>
        <taxon>Ecdysozoa</taxon>
        <taxon>Arthropoda</taxon>
        <taxon>Hexapoda</taxon>
        <taxon>Insecta</taxon>
        <taxon>Pterygota</taxon>
        <taxon>Neoptera</taxon>
        <taxon>Endopterygota</taxon>
        <taxon>Hymenoptera</taxon>
        <taxon>Apocrita</taxon>
        <taxon>Aculeata</taxon>
        <taxon>Formicoidea</taxon>
        <taxon>Formicidae</taxon>
        <taxon>Myrmicinae</taxon>
        <taxon>Trachymyrmex</taxon>
    </lineage>
</organism>